<dbReference type="EMBL" id="CP117466">
    <property type="protein sequence ID" value="WDA11405.1"/>
    <property type="molecule type" value="Genomic_DNA"/>
</dbReference>
<keyword evidence="3" id="KW-1185">Reference proteome</keyword>
<protein>
    <submittedName>
        <fullName evidence="2">Gene transfer agent family protein</fullName>
    </submittedName>
</protein>
<feature type="compositionally biased region" description="Polar residues" evidence="1">
    <location>
        <begin position="115"/>
        <end position="129"/>
    </location>
</feature>
<evidence type="ECO:0000313" key="2">
    <source>
        <dbReference type="EMBL" id="WDA11405.1"/>
    </source>
</evidence>
<gene>
    <name evidence="2" type="ORF">PRL19_08735</name>
</gene>
<evidence type="ECO:0000313" key="3">
    <source>
        <dbReference type="Proteomes" id="UP001216899"/>
    </source>
</evidence>
<organism evidence="2 3">
    <name type="scientific">Paracoccus marcusii</name>
    <dbReference type="NCBI Taxonomy" id="59779"/>
    <lineage>
        <taxon>Bacteria</taxon>
        <taxon>Pseudomonadati</taxon>
        <taxon>Pseudomonadota</taxon>
        <taxon>Alphaproteobacteria</taxon>
        <taxon>Rhodobacterales</taxon>
        <taxon>Paracoccaceae</taxon>
        <taxon>Paracoccus</taxon>
    </lineage>
</organism>
<name>A0ABY7UN99_9RHOB</name>
<proteinExistence type="predicted"/>
<evidence type="ECO:0000256" key="1">
    <source>
        <dbReference type="SAM" id="MobiDB-lite"/>
    </source>
</evidence>
<feature type="region of interest" description="Disordered" evidence="1">
    <location>
        <begin position="103"/>
        <end position="129"/>
    </location>
</feature>
<reference evidence="2 3" key="1">
    <citation type="submission" date="2023-02" db="EMBL/GenBank/DDBJ databases">
        <title>Whole genome sequenc of Paracoccus marcusii MBLB0836.</title>
        <authorList>
            <person name="Seo M.-J."/>
            <person name="Cho E.-S."/>
            <person name="Hwang C.Y."/>
        </authorList>
    </citation>
    <scope>NUCLEOTIDE SEQUENCE [LARGE SCALE GENOMIC DNA]</scope>
    <source>
        <strain evidence="2 3">MBLB0836</strain>
    </source>
</reference>
<sequence length="129" mass="14027">MQAATIRWPGGEHAFRLGIAELEVIQQKTQCGPEYLLHKLNTGQWFAVELIEVLRNGLIGGGLPHVEALKLVRNAFELHDLISFKVPVQEVLSVCLYGPADDPVGEDQPVMPTPENEQTAAGSSAPTTD</sequence>
<dbReference type="InterPro" id="IPR021791">
    <property type="entry name" value="Phage_TAC_11"/>
</dbReference>
<accession>A0ABY7UN99</accession>
<dbReference type="Pfam" id="PF11836">
    <property type="entry name" value="Phage_TAC_11"/>
    <property type="match status" value="1"/>
</dbReference>
<dbReference type="Proteomes" id="UP001216899">
    <property type="component" value="Chromosome"/>
</dbReference>
<dbReference type="RefSeq" id="WP_273742661.1">
    <property type="nucleotide sequence ID" value="NZ_CP117466.1"/>
</dbReference>